<reference evidence="3 4" key="1">
    <citation type="journal article" date="2017" name="Mol. Biol. Evol.">
        <title>The 4-celled Tetrabaena socialis nuclear genome reveals the essential components for genetic control of cell number at the origin of multicellularity in the volvocine lineage.</title>
        <authorList>
            <person name="Featherston J."/>
            <person name="Arakaki Y."/>
            <person name="Hanschen E.R."/>
            <person name="Ferris P.J."/>
            <person name="Michod R.E."/>
            <person name="Olson B.J.S.C."/>
            <person name="Nozaki H."/>
            <person name="Durand P.M."/>
        </authorList>
    </citation>
    <scope>NUCLEOTIDE SEQUENCE [LARGE SCALE GENOMIC DNA]</scope>
    <source>
        <strain evidence="3 4">NIES-571</strain>
    </source>
</reference>
<dbReference type="AlphaFoldDB" id="A0A2J7ZRS1"/>
<evidence type="ECO:0000313" key="4">
    <source>
        <dbReference type="Proteomes" id="UP000236333"/>
    </source>
</evidence>
<dbReference type="EMBL" id="PGGS01000568">
    <property type="protein sequence ID" value="PNH02966.1"/>
    <property type="molecule type" value="Genomic_DNA"/>
</dbReference>
<comment type="caution">
    <text evidence="3">The sequence shown here is derived from an EMBL/GenBank/DDBJ whole genome shotgun (WGS) entry which is preliminary data.</text>
</comment>
<sequence>MTSMERLSDLLDAHLAGPSGSAVSAELLADLQKRDKMANNELDVEAALARAGAGQKKKPPWTSVEQAVVAIKHAELGNRWTSIAAFLPSRSENDVKVG</sequence>
<evidence type="ECO:0000259" key="1">
    <source>
        <dbReference type="PROSITE" id="PS50090"/>
    </source>
</evidence>
<keyword evidence="4" id="KW-1185">Reference proteome</keyword>
<dbReference type="Pfam" id="PF00249">
    <property type="entry name" value="Myb_DNA-binding"/>
    <property type="match status" value="1"/>
</dbReference>
<protein>
    <submittedName>
        <fullName evidence="3">Uncharacterized protein</fullName>
    </submittedName>
</protein>
<accession>A0A2J7ZRS1</accession>
<gene>
    <name evidence="3" type="ORF">TSOC_011013</name>
</gene>
<evidence type="ECO:0000259" key="2">
    <source>
        <dbReference type="PROSITE" id="PS51294"/>
    </source>
</evidence>
<evidence type="ECO:0000313" key="3">
    <source>
        <dbReference type="EMBL" id="PNH02966.1"/>
    </source>
</evidence>
<dbReference type="Proteomes" id="UP000236333">
    <property type="component" value="Unassembled WGS sequence"/>
</dbReference>
<dbReference type="CDD" id="cd00167">
    <property type="entry name" value="SANT"/>
    <property type="match status" value="1"/>
</dbReference>
<dbReference type="PROSITE" id="PS51294">
    <property type="entry name" value="HTH_MYB"/>
    <property type="match status" value="1"/>
</dbReference>
<dbReference type="SUPFAM" id="SSF46689">
    <property type="entry name" value="Homeodomain-like"/>
    <property type="match status" value="1"/>
</dbReference>
<dbReference type="InterPro" id="IPR017930">
    <property type="entry name" value="Myb_dom"/>
</dbReference>
<dbReference type="InterPro" id="IPR001005">
    <property type="entry name" value="SANT/Myb"/>
</dbReference>
<dbReference type="Gene3D" id="1.10.10.60">
    <property type="entry name" value="Homeodomain-like"/>
    <property type="match status" value="1"/>
</dbReference>
<dbReference type="OrthoDB" id="545648at2759"/>
<dbReference type="InterPro" id="IPR009057">
    <property type="entry name" value="Homeodomain-like_sf"/>
</dbReference>
<name>A0A2J7ZRS1_9CHLO</name>
<organism evidence="3 4">
    <name type="scientific">Tetrabaena socialis</name>
    <dbReference type="NCBI Taxonomy" id="47790"/>
    <lineage>
        <taxon>Eukaryota</taxon>
        <taxon>Viridiplantae</taxon>
        <taxon>Chlorophyta</taxon>
        <taxon>core chlorophytes</taxon>
        <taxon>Chlorophyceae</taxon>
        <taxon>CS clade</taxon>
        <taxon>Chlamydomonadales</taxon>
        <taxon>Tetrabaenaceae</taxon>
        <taxon>Tetrabaena</taxon>
    </lineage>
</organism>
<feature type="domain" description="HTH myb-type" evidence="2">
    <location>
        <begin position="56"/>
        <end position="98"/>
    </location>
</feature>
<proteinExistence type="predicted"/>
<feature type="domain" description="Myb-like" evidence="1">
    <location>
        <begin position="53"/>
        <end position="98"/>
    </location>
</feature>
<dbReference type="PROSITE" id="PS50090">
    <property type="entry name" value="MYB_LIKE"/>
    <property type="match status" value="1"/>
</dbReference>